<proteinExistence type="predicted"/>
<organism evidence="2 3">
    <name type="scientific">Aquarana catesbeiana</name>
    <name type="common">American bullfrog</name>
    <name type="synonym">Rana catesbeiana</name>
    <dbReference type="NCBI Taxonomy" id="8400"/>
    <lineage>
        <taxon>Eukaryota</taxon>
        <taxon>Metazoa</taxon>
        <taxon>Chordata</taxon>
        <taxon>Craniata</taxon>
        <taxon>Vertebrata</taxon>
        <taxon>Euteleostomi</taxon>
        <taxon>Amphibia</taxon>
        <taxon>Batrachia</taxon>
        <taxon>Anura</taxon>
        <taxon>Neobatrachia</taxon>
        <taxon>Ranoidea</taxon>
        <taxon>Ranidae</taxon>
        <taxon>Aquarana</taxon>
    </lineage>
</organism>
<dbReference type="AlphaFoldDB" id="A0A2G9QCI2"/>
<dbReference type="Proteomes" id="UP000228934">
    <property type="component" value="Unassembled WGS sequence"/>
</dbReference>
<evidence type="ECO:0000256" key="1">
    <source>
        <dbReference type="SAM" id="MobiDB-lite"/>
    </source>
</evidence>
<dbReference type="GO" id="GO:0008287">
    <property type="term" value="C:protein serine/threonine phosphatase complex"/>
    <property type="evidence" value="ECO:0007669"/>
    <property type="project" value="TreeGrafter"/>
</dbReference>
<reference evidence="3" key="1">
    <citation type="journal article" date="2017" name="Nat. Commun.">
        <title>The North American bullfrog draft genome provides insight into hormonal regulation of long noncoding RNA.</title>
        <authorList>
            <person name="Hammond S.A."/>
            <person name="Warren R.L."/>
            <person name="Vandervalk B.P."/>
            <person name="Kucuk E."/>
            <person name="Khan H."/>
            <person name="Gibb E.A."/>
            <person name="Pandoh P."/>
            <person name="Kirk H."/>
            <person name="Zhao Y."/>
            <person name="Jones M."/>
            <person name="Mungall A.J."/>
            <person name="Coope R."/>
            <person name="Pleasance S."/>
            <person name="Moore R.A."/>
            <person name="Holt R.A."/>
            <person name="Round J.M."/>
            <person name="Ohora S."/>
            <person name="Walle B.V."/>
            <person name="Veldhoen N."/>
            <person name="Helbing C.C."/>
            <person name="Birol I."/>
        </authorList>
    </citation>
    <scope>NUCLEOTIDE SEQUENCE [LARGE SCALE GENOMIC DNA]</scope>
</reference>
<dbReference type="EMBL" id="KZ023255">
    <property type="protein sequence ID" value="PIO13310.1"/>
    <property type="molecule type" value="Genomic_DNA"/>
</dbReference>
<dbReference type="OrthoDB" id="340346at2759"/>
<dbReference type="PANTHER" id="PTHR21467">
    <property type="entry name" value="PROTEIN PHOSPHATASE 4 REGULATORY SUBUNIT 4 PPP4R4"/>
    <property type="match status" value="1"/>
</dbReference>
<feature type="compositionally biased region" description="Low complexity" evidence="1">
    <location>
        <begin position="77"/>
        <end position="91"/>
    </location>
</feature>
<dbReference type="GO" id="GO:0005829">
    <property type="term" value="C:cytosol"/>
    <property type="evidence" value="ECO:0007669"/>
    <property type="project" value="TreeGrafter"/>
</dbReference>
<dbReference type="PANTHER" id="PTHR21467:SF0">
    <property type="entry name" value="SERINE_THREONINE-PROTEIN PHOSPHATASE 4 REGULATORY SUBUNIT 4"/>
    <property type="match status" value="1"/>
</dbReference>
<feature type="compositionally biased region" description="Basic and acidic residues" evidence="1">
    <location>
        <begin position="35"/>
        <end position="66"/>
    </location>
</feature>
<feature type="region of interest" description="Disordered" evidence="1">
    <location>
        <begin position="35"/>
        <end position="113"/>
    </location>
</feature>
<evidence type="ECO:0000313" key="2">
    <source>
        <dbReference type="EMBL" id="PIO13310.1"/>
    </source>
</evidence>
<protein>
    <submittedName>
        <fullName evidence="2">Uncharacterized protein</fullName>
    </submittedName>
</protein>
<evidence type="ECO:0000313" key="3">
    <source>
        <dbReference type="Proteomes" id="UP000228934"/>
    </source>
</evidence>
<keyword evidence="3" id="KW-1185">Reference proteome</keyword>
<dbReference type="InterPro" id="IPR039918">
    <property type="entry name" value="PPP4R4"/>
</dbReference>
<sequence>MSWVLFMEPGGWKFQKRFFEKDLLDQEKEREEHLLLEMEQIEKEKQQSEARSSNEKTYDRKRRDSKTGSALPKSLPTVISGTSSGTQTVVSRESKKSKLIRSQSFSSHVMHPKHSSLDKTKYDIMRETCLHPPKIPIAWPSCSISGFSTLSYLPITSMLDFSLCTCFRSVTCRVLEPLVSRTARQPGSHQPHYFCPLIQSQCGGALDSMLVEILNKSNDFYNVTVLYIPGGRPRGAHERE</sequence>
<name>A0A2G9QCI2_AQUCT</name>
<gene>
    <name evidence="2" type="ORF">AB205_0221190</name>
</gene>
<dbReference type="GO" id="GO:0019888">
    <property type="term" value="F:protein phosphatase regulator activity"/>
    <property type="evidence" value="ECO:0007669"/>
    <property type="project" value="TreeGrafter"/>
</dbReference>
<accession>A0A2G9QCI2</accession>